<dbReference type="HOGENOM" id="CLU_2041750_0_0_1"/>
<dbReference type="STRING" id="40149.A0A0E0CCI5"/>
<dbReference type="Gramene" id="OMERI01G39670.1">
    <property type="protein sequence ID" value="OMERI01G39670.1"/>
    <property type="gene ID" value="OMERI01G39670"/>
</dbReference>
<proteinExistence type="predicted"/>
<sequence length="121" mass="13312">MAAAAAARVELDRRVDDNLEELKGCVDLGFEFSYDVIPELCELSKWSTSRGTSTASGAAAAKQRLTPLARGNRTRWHRGRLGMREQEDSRPSLVESQRMTPAARGCFIPNRMATGASARSR</sequence>
<keyword evidence="3" id="KW-1185">Reference proteome</keyword>
<accession>A0A0E0CCI5</accession>
<reference evidence="2" key="1">
    <citation type="submission" date="2015-04" db="UniProtKB">
        <authorList>
            <consortium name="EnsemblPlants"/>
        </authorList>
    </citation>
    <scope>IDENTIFICATION</scope>
</reference>
<dbReference type="AlphaFoldDB" id="A0A0E0CCI5"/>
<organism evidence="2">
    <name type="scientific">Oryza meridionalis</name>
    <dbReference type="NCBI Taxonomy" id="40149"/>
    <lineage>
        <taxon>Eukaryota</taxon>
        <taxon>Viridiplantae</taxon>
        <taxon>Streptophyta</taxon>
        <taxon>Embryophyta</taxon>
        <taxon>Tracheophyta</taxon>
        <taxon>Spermatophyta</taxon>
        <taxon>Magnoliopsida</taxon>
        <taxon>Liliopsida</taxon>
        <taxon>Poales</taxon>
        <taxon>Poaceae</taxon>
        <taxon>BOP clade</taxon>
        <taxon>Oryzoideae</taxon>
        <taxon>Oryzeae</taxon>
        <taxon>Oryzinae</taxon>
        <taxon>Oryza</taxon>
    </lineage>
</organism>
<dbReference type="Pfam" id="PF07939">
    <property type="entry name" value="DUF1685"/>
    <property type="match status" value="1"/>
</dbReference>
<name>A0A0E0CCI5_9ORYZ</name>
<evidence type="ECO:0000313" key="2">
    <source>
        <dbReference type="EnsemblPlants" id="OMERI01G39670.1"/>
    </source>
</evidence>
<evidence type="ECO:0000313" key="3">
    <source>
        <dbReference type="Proteomes" id="UP000008021"/>
    </source>
</evidence>
<evidence type="ECO:0000256" key="1">
    <source>
        <dbReference type="SAM" id="MobiDB-lite"/>
    </source>
</evidence>
<dbReference type="Proteomes" id="UP000008021">
    <property type="component" value="Chromosome 1"/>
</dbReference>
<reference evidence="2" key="2">
    <citation type="submission" date="2018-05" db="EMBL/GenBank/DDBJ databases">
        <title>OmerRS3 (Oryza meridionalis Reference Sequence Version 3).</title>
        <authorList>
            <person name="Zhang J."/>
            <person name="Kudrna D."/>
            <person name="Lee S."/>
            <person name="Talag J."/>
            <person name="Welchert J."/>
            <person name="Wing R.A."/>
        </authorList>
    </citation>
    <scope>NUCLEOTIDE SEQUENCE [LARGE SCALE GENOMIC DNA]</scope>
    <source>
        <strain evidence="2">cv. OR44</strain>
    </source>
</reference>
<dbReference type="InterPro" id="IPR012881">
    <property type="entry name" value="DUF1685"/>
</dbReference>
<protein>
    <submittedName>
        <fullName evidence="2">Uncharacterized protein</fullName>
    </submittedName>
</protein>
<feature type="region of interest" description="Disordered" evidence="1">
    <location>
        <begin position="79"/>
        <end position="121"/>
    </location>
</feature>
<dbReference type="EnsemblPlants" id="OMERI01G39670.1">
    <property type="protein sequence ID" value="OMERI01G39670.1"/>
    <property type="gene ID" value="OMERI01G39670"/>
</dbReference>